<protein>
    <submittedName>
        <fullName evidence="2">Polyphosphate:AMP phosphotransferase</fullName>
    </submittedName>
</protein>
<dbReference type="AlphaFoldDB" id="A0A7R7EKM0"/>
<dbReference type="SUPFAM" id="SSF52540">
    <property type="entry name" value="P-loop containing nucleoside triphosphate hydrolases"/>
    <property type="match status" value="2"/>
</dbReference>
<dbReference type="InterPro" id="IPR027417">
    <property type="entry name" value="P-loop_NTPase"/>
</dbReference>
<dbReference type="InterPro" id="IPR022488">
    <property type="entry name" value="PPK2-related"/>
</dbReference>
<dbReference type="KEGG" id="ahb:bsdtb5_18020"/>
<feature type="domain" description="Polyphosphate kinase-2-related" evidence="1">
    <location>
        <begin position="274"/>
        <end position="495"/>
    </location>
</feature>
<dbReference type="PANTHER" id="PTHR34383">
    <property type="entry name" value="POLYPHOSPHATE:AMP PHOSPHOTRANSFERASE-RELATED"/>
    <property type="match status" value="1"/>
</dbReference>
<dbReference type="EMBL" id="AP024169">
    <property type="protein sequence ID" value="BCN30507.1"/>
    <property type="molecule type" value="Genomic_DNA"/>
</dbReference>
<dbReference type="Proteomes" id="UP000595897">
    <property type="component" value="Chromosome"/>
</dbReference>
<dbReference type="PANTHER" id="PTHR34383:SF3">
    <property type="entry name" value="POLYPHOSPHATE:AMP PHOSPHOTRANSFERASE"/>
    <property type="match status" value="1"/>
</dbReference>
<dbReference type="Gene3D" id="3.40.50.300">
    <property type="entry name" value="P-loop containing nucleotide triphosphate hydrolases"/>
    <property type="match status" value="2"/>
</dbReference>
<keyword evidence="3" id="KW-1185">Reference proteome</keyword>
<evidence type="ECO:0000313" key="3">
    <source>
        <dbReference type="Proteomes" id="UP000595897"/>
    </source>
</evidence>
<organism evidence="2 3">
    <name type="scientific">Anaeromicropila herbilytica</name>
    <dbReference type="NCBI Taxonomy" id="2785025"/>
    <lineage>
        <taxon>Bacteria</taxon>
        <taxon>Bacillati</taxon>
        <taxon>Bacillota</taxon>
        <taxon>Clostridia</taxon>
        <taxon>Lachnospirales</taxon>
        <taxon>Lachnospiraceae</taxon>
        <taxon>Anaeromicropila</taxon>
    </lineage>
</organism>
<dbReference type="GO" id="GO:0006797">
    <property type="term" value="P:polyphosphate metabolic process"/>
    <property type="evidence" value="ECO:0007669"/>
    <property type="project" value="InterPro"/>
</dbReference>
<dbReference type="GO" id="GO:0043751">
    <property type="term" value="F:polyphosphate:AMP phosphotransferase activity"/>
    <property type="evidence" value="ECO:0007669"/>
    <property type="project" value="InterPro"/>
</dbReference>
<dbReference type="RefSeq" id="WP_271715720.1">
    <property type="nucleotide sequence ID" value="NZ_AP024169.1"/>
</dbReference>
<accession>A0A7R7EKM0</accession>
<dbReference type="InterPro" id="IPR022489">
    <property type="entry name" value="PolyP_AMP_Tfrase"/>
</dbReference>
<feature type="domain" description="Polyphosphate kinase-2-related" evidence="1">
    <location>
        <begin position="11"/>
        <end position="235"/>
    </location>
</feature>
<proteinExistence type="predicted"/>
<dbReference type="Pfam" id="PF03976">
    <property type="entry name" value="PPK2"/>
    <property type="match status" value="2"/>
</dbReference>
<name>A0A7R7EKM0_9FIRM</name>
<evidence type="ECO:0000259" key="1">
    <source>
        <dbReference type="Pfam" id="PF03976"/>
    </source>
</evidence>
<dbReference type="NCBIfam" id="TIGR03708">
    <property type="entry name" value="poly_P_AMP_trns"/>
    <property type="match status" value="1"/>
</dbReference>
<reference evidence="2 3" key="1">
    <citation type="submission" date="2020-11" db="EMBL/GenBank/DDBJ databases">
        <title>Draft genome sequencing of a Lachnospiraceae strain isolated from anoxic soil subjected to BSD treatment.</title>
        <authorList>
            <person name="Uek A."/>
            <person name="Tonouchi A."/>
        </authorList>
    </citation>
    <scope>NUCLEOTIDE SEQUENCE [LARGE SCALE GENOMIC DNA]</scope>
    <source>
        <strain evidence="2 3">TB5</strain>
    </source>
</reference>
<gene>
    <name evidence="2" type="primary">pap</name>
    <name evidence="2" type="ORF">bsdtb5_18020</name>
</gene>
<evidence type="ECO:0000313" key="2">
    <source>
        <dbReference type="EMBL" id="BCN30507.1"/>
    </source>
</evidence>
<keyword evidence="2" id="KW-0808">Transferase</keyword>
<sequence length="502" mass="59668">MLEKIDLNKSIDHKEYTDKLETLSKQLSVLQRECLSRQIPIMVVFEGWGASGKGDLINNLIHSLDPRGFKVFSIDIETEEDKKRPYLCRFWNKIPAKGQIAIFDRSWYRRILSDRMDGISDKKKVQNAYDEILNFEDMLIKDGMLIIKFFLHISKHEQKKRLHKLEEHKETAWRVTKADWKHNKNYEEYLAINNEMLEKTDMAEAPWSIVEATDLQYAEIKVLSTVVERMETELTKDVVASRKVDNYHRKLGWIPSEELFHNSTLDSVDLSLSIEKEEYRNKLEVLQEKIAILQNKVYLLQIPIVIVFEGWDAAGKGGTIKRLTECLDPRGYEVIPIAAPNDIEKEHHYMWRFYNKLPKASQIAIYDRSWYGRVLVERVEELIRDEEWKRAYSEINQLEKQLTNAGTIVMKFWLHIDKEEQGKRFKERQENPEKQWKITEEDWRNRAKWDEYEKAVDEMLIRTSTTYAPWTIVEANSKNYARIKLLETVMNVIEKYIENLKK</sequence>